<keyword evidence="1" id="KW-0472">Membrane</keyword>
<dbReference type="InterPro" id="IPR001646">
    <property type="entry name" value="5peptide_repeat"/>
</dbReference>
<name>A0AAV3WI05_9CYAN</name>
<feature type="transmembrane region" description="Helical" evidence="1">
    <location>
        <begin position="209"/>
        <end position="230"/>
    </location>
</feature>
<organism evidence="2 3">
    <name type="scientific">Microseira wollei NIES-4236</name>
    <dbReference type="NCBI Taxonomy" id="2530354"/>
    <lineage>
        <taxon>Bacteria</taxon>
        <taxon>Bacillati</taxon>
        <taxon>Cyanobacteriota</taxon>
        <taxon>Cyanophyceae</taxon>
        <taxon>Oscillatoriophycideae</taxon>
        <taxon>Aerosakkonematales</taxon>
        <taxon>Aerosakkonemataceae</taxon>
        <taxon>Microseira</taxon>
    </lineage>
</organism>
<feature type="transmembrane region" description="Helical" evidence="1">
    <location>
        <begin position="182"/>
        <end position="203"/>
    </location>
</feature>
<feature type="transmembrane region" description="Helical" evidence="1">
    <location>
        <begin position="121"/>
        <end position="143"/>
    </location>
</feature>
<feature type="transmembrane region" description="Helical" evidence="1">
    <location>
        <begin position="149"/>
        <end position="175"/>
    </location>
</feature>
<gene>
    <name evidence="2" type="ORF">MiSe_36490</name>
</gene>
<evidence type="ECO:0000313" key="2">
    <source>
        <dbReference type="EMBL" id="GET38889.1"/>
    </source>
</evidence>
<feature type="transmembrane region" description="Helical" evidence="1">
    <location>
        <begin position="56"/>
        <end position="84"/>
    </location>
</feature>
<evidence type="ECO:0000256" key="1">
    <source>
        <dbReference type="SAM" id="Phobius"/>
    </source>
</evidence>
<dbReference type="Gene3D" id="2.160.20.80">
    <property type="entry name" value="E3 ubiquitin-protein ligase SopA"/>
    <property type="match status" value="3"/>
</dbReference>
<dbReference type="SUPFAM" id="SSF141571">
    <property type="entry name" value="Pentapeptide repeat-like"/>
    <property type="match status" value="2"/>
</dbReference>
<evidence type="ECO:0008006" key="4">
    <source>
        <dbReference type="Google" id="ProtNLM"/>
    </source>
</evidence>
<dbReference type="PANTHER" id="PTHR14136">
    <property type="entry name" value="BTB_POZ DOMAIN-CONTAINING PROTEIN KCTD9"/>
    <property type="match status" value="1"/>
</dbReference>
<evidence type="ECO:0000313" key="3">
    <source>
        <dbReference type="Proteomes" id="UP001050975"/>
    </source>
</evidence>
<keyword evidence="1" id="KW-0812">Transmembrane</keyword>
<dbReference type="PANTHER" id="PTHR14136:SF17">
    <property type="entry name" value="BTB_POZ DOMAIN-CONTAINING PROTEIN KCTD9"/>
    <property type="match status" value="1"/>
</dbReference>
<dbReference type="Proteomes" id="UP001050975">
    <property type="component" value="Unassembled WGS sequence"/>
</dbReference>
<dbReference type="EMBL" id="BLAY01000054">
    <property type="protein sequence ID" value="GET38889.1"/>
    <property type="molecule type" value="Genomic_DNA"/>
</dbReference>
<comment type="caution">
    <text evidence="2">The sequence shown here is derived from an EMBL/GenBank/DDBJ whole genome shotgun (WGS) entry which is preliminary data.</text>
</comment>
<accession>A0AAV3WI05</accession>
<feature type="transmembrane region" description="Helical" evidence="1">
    <location>
        <begin position="96"/>
        <end position="114"/>
    </location>
</feature>
<dbReference type="AlphaFoldDB" id="A0AAV3WI05"/>
<proteinExistence type="predicted"/>
<dbReference type="InterPro" id="IPR051082">
    <property type="entry name" value="Pentapeptide-BTB/POZ_domain"/>
</dbReference>
<protein>
    <recommendedName>
        <fullName evidence="4">Pentapeptide repeat-containing protein</fullName>
    </recommendedName>
</protein>
<dbReference type="Pfam" id="PF00805">
    <property type="entry name" value="Pentapeptide"/>
    <property type="match status" value="3"/>
</dbReference>
<sequence length="679" mass="73280">MPQDFSGRNLRGRNFKGQDLTGANFSHADIRGANFTNAILKGANFSHAKAGLQHRWAIVLLIISLILSVLSGLLSVLAGFLVALFFTPTVMKDYTIIPGVLILIVLAAFFIATIRKGLRAVVVLWAMTVPMTAVVSIALATIVPRDAAATITILTPIIVAAAVAAAVAVAAIVATAAAVTELAAVLVAATLTAVGVVLAAATLTWVGVVAAAAAVATPVAAVMVVVGIYIAWRALAGDEKHAFVRTIAVIFAATGGTSFRGAYLTDADFNQAILKNTDFRNANLTRTRFYEARKLNLARLGDSILANQAIFNLLISGNGRDKSYTHANLRGANLIGANLTNANLKEADIVEATFQGANLEWANLTLTQAIGTDFTNAQMTGACLEAWNIENSTKLDNVDCRFVYLLENPKPGTDDRERRPSSGEFKPGEFTKLFEEVLNTVDLIFRNGVDWKAFVTAFKKVQVENEDTELAIQSIENKGDGVVVVRVSVPPDANKEKIHGDFMQNYQLALKEIEKYKELYEDQRKKYSDMHEIVKLLASQSHQVNVNNEVRATSESNPVQETNQYNLRDATVSGSNIGTNHGTQIGTQHNYAAEQNLAEAAADIQQLLQQLEQTYPTNTQSEKMVFVAEAIKQIEGNPTLKERVLGAIKSGGVEAIKELVDHPLINILLAALDGWQTGN</sequence>
<keyword evidence="3" id="KW-1185">Reference proteome</keyword>
<feature type="transmembrane region" description="Helical" evidence="1">
    <location>
        <begin position="242"/>
        <end position="263"/>
    </location>
</feature>
<keyword evidence="1" id="KW-1133">Transmembrane helix</keyword>
<reference evidence="2" key="1">
    <citation type="submission" date="2019-10" db="EMBL/GenBank/DDBJ databases">
        <title>Draft genome sequece of Microseira wollei NIES-4236.</title>
        <authorList>
            <person name="Yamaguchi H."/>
            <person name="Suzuki S."/>
            <person name="Kawachi M."/>
        </authorList>
    </citation>
    <scope>NUCLEOTIDE SEQUENCE</scope>
    <source>
        <strain evidence="2">NIES-4236</strain>
    </source>
</reference>